<dbReference type="OrthoDB" id="10059618at2759"/>
<feature type="region of interest" description="Disordered" evidence="1">
    <location>
        <begin position="119"/>
        <end position="157"/>
    </location>
</feature>
<sequence>MALELRLRSVSGLRGKGERIAKAAFGTFRWPVATEIDGNEILEIQVFNYSKVFANRLIGTFRMVLQKAVEEGRLEVTDTLIDDNNSAIQTSISIGIRYQALDGTVGTWNDKEFLETHSEGDGRYSLETDSLLSGHRHGSDASPGKSNRESTERSFRR</sequence>
<feature type="compositionally biased region" description="Basic and acidic residues" evidence="1">
    <location>
        <begin position="146"/>
        <end position="157"/>
    </location>
</feature>
<dbReference type="Proteomes" id="UP000269221">
    <property type="component" value="Unassembled WGS sequence"/>
</dbReference>
<name>A0A3M0LBW0_HIRRU</name>
<dbReference type="InterPro" id="IPR037726">
    <property type="entry name" value="C2A_Ferlin"/>
</dbReference>
<proteinExistence type="predicted"/>
<dbReference type="Gene3D" id="2.60.40.150">
    <property type="entry name" value="C2 domain"/>
    <property type="match status" value="1"/>
</dbReference>
<accession>A0A3M0LBW0</accession>
<dbReference type="STRING" id="333673.A0A3M0LBW0"/>
<gene>
    <name evidence="2" type="ORF">DUI87_00100</name>
</gene>
<evidence type="ECO:0000313" key="3">
    <source>
        <dbReference type="Proteomes" id="UP000269221"/>
    </source>
</evidence>
<dbReference type="EMBL" id="QRBI01000012">
    <property type="protein sequence ID" value="RMC22888.1"/>
    <property type="molecule type" value="Genomic_DNA"/>
</dbReference>
<evidence type="ECO:0000313" key="2">
    <source>
        <dbReference type="EMBL" id="RMC22888.1"/>
    </source>
</evidence>
<keyword evidence="3" id="KW-1185">Reference proteome</keyword>
<protein>
    <submittedName>
        <fullName evidence="2">Uncharacterized protein</fullName>
    </submittedName>
</protein>
<organism evidence="2 3">
    <name type="scientific">Hirundo rustica rustica</name>
    <dbReference type="NCBI Taxonomy" id="333673"/>
    <lineage>
        <taxon>Eukaryota</taxon>
        <taxon>Metazoa</taxon>
        <taxon>Chordata</taxon>
        <taxon>Craniata</taxon>
        <taxon>Vertebrata</taxon>
        <taxon>Euteleostomi</taxon>
        <taxon>Archelosauria</taxon>
        <taxon>Archosauria</taxon>
        <taxon>Dinosauria</taxon>
        <taxon>Saurischia</taxon>
        <taxon>Theropoda</taxon>
        <taxon>Coelurosauria</taxon>
        <taxon>Aves</taxon>
        <taxon>Neognathae</taxon>
        <taxon>Neoaves</taxon>
        <taxon>Telluraves</taxon>
        <taxon>Australaves</taxon>
        <taxon>Passeriformes</taxon>
        <taxon>Sylvioidea</taxon>
        <taxon>Hirundinidae</taxon>
        <taxon>Hirundo</taxon>
    </lineage>
</organism>
<dbReference type="InterPro" id="IPR035892">
    <property type="entry name" value="C2_domain_sf"/>
</dbReference>
<dbReference type="SUPFAM" id="SSF49562">
    <property type="entry name" value="C2 domain (Calcium/lipid-binding domain, CaLB)"/>
    <property type="match status" value="1"/>
</dbReference>
<comment type="caution">
    <text evidence="2">The sequence shown here is derived from an EMBL/GenBank/DDBJ whole genome shotgun (WGS) entry which is preliminary data.</text>
</comment>
<dbReference type="CDD" id="cd08373">
    <property type="entry name" value="C2A_Ferlin"/>
    <property type="match status" value="1"/>
</dbReference>
<reference evidence="2 3" key="1">
    <citation type="submission" date="2018-07" db="EMBL/GenBank/DDBJ databases">
        <title>A high quality draft genome assembly of the barn swallow (H. rustica rustica).</title>
        <authorList>
            <person name="Formenti G."/>
            <person name="Chiara M."/>
            <person name="Poveda L."/>
            <person name="Francoijs K.-J."/>
            <person name="Bonisoli-Alquati A."/>
            <person name="Canova L."/>
            <person name="Gianfranceschi L."/>
            <person name="Horner D.S."/>
            <person name="Saino N."/>
        </authorList>
    </citation>
    <scope>NUCLEOTIDE SEQUENCE [LARGE SCALE GENOMIC DNA]</scope>
    <source>
        <strain evidence="2">Chelidonia</strain>
        <tissue evidence="2">Blood</tissue>
    </source>
</reference>
<dbReference type="AlphaFoldDB" id="A0A3M0LBW0"/>
<evidence type="ECO:0000256" key="1">
    <source>
        <dbReference type="SAM" id="MobiDB-lite"/>
    </source>
</evidence>